<reference evidence="1 2" key="1">
    <citation type="submission" date="2019-06" db="EMBL/GenBank/DDBJ databases">
        <title>Sequencing the genomes of 1000 actinobacteria strains.</title>
        <authorList>
            <person name="Klenk H.-P."/>
        </authorList>
    </citation>
    <scope>NUCLEOTIDE SEQUENCE [LARGE SCALE GENOMIC DNA]</scope>
    <source>
        <strain evidence="1 2">DSM 20169</strain>
    </source>
</reference>
<proteinExistence type="predicted"/>
<keyword evidence="2" id="KW-1185">Reference proteome</keyword>
<name>A0A543BK31_9MICO</name>
<organism evidence="1 2">
    <name type="scientific">Microbacterium saperdae</name>
    <dbReference type="NCBI Taxonomy" id="69368"/>
    <lineage>
        <taxon>Bacteria</taxon>
        <taxon>Bacillati</taxon>
        <taxon>Actinomycetota</taxon>
        <taxon>Actinomycetes</taxon>
        <taxon>Micrococcales</taxon>
        <taxon>Microbacteriaceae</taxon>
        <taxon>Microbacterium</taxon>
    </lineage>
</organism>
<dbReference type="EMBL" id="VFOX01000001">
    <property type="protein sequence ID" value="TQL85200.1"/>
    <property type="molecule type" value="Genomic_DNA"/>
</dbReference>
<comment type="caution">
    <text evidence="1">The sequence shown here is derived from an EMBL/GenBank/DDBJ whole genome shotgun (WGS) entry which is preliminary data.</text>
</comment>
<evidence type="ECO:0000313" key="2">
    <source>
        <dbReference type="Proteomes" id="UP000317209"/>
    </source>
</evidence>
<evidence type="ECO:0000313" key="1">
    <source>
        <dbReference type="EMBL" id="TQL85200.1"/>
    </source>
</evidence>
<dbReference type="RefSeq" id="WP_141871174.1">
    <property type="nucleotide sequence ID" value="NZ_VFOX01000001.1"/>
</dbReference>
<accession>A0A543BK31</accession>
<dbReference type="AlphaFoldDB" id="A0A543BK31"/>
<protein>
    <submittedName>
        <fullName evidence="1">Uncharacterized protein</fullName>
    </submittedName>
</protein>
<dbReference type="Proteomes" id="UP000317209">
    <property type="component" value="Unassembled WGS sequence"/>
</dbReference>
<gene>
    <name evidence="1" type="ORF">FB560_0805</name>
</gene>
<sequence>MRNDLRGTSEHAGRGVVLESLEAPPRTGIFGVEAGSLVELHPAEGSSFSPACSPTGETVASRIGFHRSAKS</sequence>